<dbReference type="EMBL" id="ML991829">
    <property type="protein sequence ID" value="KAF2231216.1"/>
    <property type="molecule type" value="Genomic_DNA"/>
</dbReference>
<sequence>MPLLPLPLLLLLLPLSLPLLLLSKLLLTYLLDPHHLRHHPSIHPLAPLTNLGYIQHLRRLPTFLPRTFALHRAHAHHPILRLGPNSLSFRDPDSIRDIYSHSSQCTKADMYETARAGGHANLLSATDRGEHAVKRKRLAAAFAARHLAGWEEKVRDKCERLVRELDARCAEVGGWVDFRLWFNLFTIEAIADIALSERLGVIEAGDDVVEVWDEKGTMRKVKYIDAVHGIGRAIAPIVWSKDGYAVLKWLSKWFEGPRQQWANFANFGDMLQHLVRKRLRRYEAGEDCDDFVKCLLEDKEGQPLSLSTGEIAAEVSVFLDAGSDTTAIALTHVLYLLLKNPEKLARLRESLKACGQLDIPWYDAVKQNAYLRACLDESLRLLPPVSAGLQRKTPPGGSSVGGKWIAGNTLVSTSAYIAHRNPEVFPDPEAFLPERWLKDDAKEMQKYFIAFSAGARGCIGRNLTYLEQTVLLATLVRRYDFALPDPNWEMRWEEMFNFWPHSLPVIICRRSVNM</sequence>
<comment type="cofactor">
    <cofactor evidence="1 4">
        <name>heme</name>
        <dbReference type="ChEBI" id="CHEBI:30413"/>
    </cofactor>
</comment>
<evidence type="ECO:0000256" key="3">
    <source>
        <dbReference type="ARBA" id="ARBA00023004"/>
    </source>
</evidence>
<dbReference type="GO" id="GO:0020037">
    <property type="term" value="F:heme binding"/>
    <property type="evidence" value="ECO:0007669"/>
    <property type="project" value="InterPro"/>
</dbReference>
<evidence type="ECO:0000256" key="1">
    <source>
        <dbReference type="ARBA" id="ARBA00001971"/>
    </source>
</evidence>
<dbReference type="OrthoDB" id="2789670at2759"/>
<keyword evidence="5" id="KW-0503">Monooxygenase</keyword>
<organism evidence="6 7">
    <name type="scientific">Viridothelium virens</name>
    <name type="common">Speckled blister lichen</name>
    <name type="synonym">Trypethelium virens</name>
    <dbReference type="NCBI Taxonomy" id="1048519"/>
    <lineage>
        <taxon>Eukaryota</taxon>
        <taxon>Fungi</taxon>
        <taxon>Dikarya</taxon>
        <taxon>Ascomycota</taxon>
        <taxon>Pezizomycotina</taxon>
        <taxon>Dothideomycetes</taxon>
        <taxon>Dothideomycetes incertae sedis</taxon>
        <taxon>Trypetheliales</taxon>
        <taxon>Trypetheliaceae</taxon>
        <taxon>Viridothelium</taxon>
    </lineage>
</organism>
<dbReference type="Gene3D" id="1.10.630.10">
    <property type="entry name" value="Cytochrome P450"/>
    <property type="match status" value="1"/>
</dbReference>
<dbReference type="InterPro" id="IPR002401">
    <property type="entry name" value="Cyt_P450_E_grp-I"/>
</dbReference>
<reference evidence="6" key="1">
    <citation type="journal article" date="2020" name="Stud. Mycol.">
        <title>101 Dothideomycetes genomes: a test case for predicting lifestyles and emergence of pathogens.</title>
        <authorList>
            <person name="Haridas S."/>
            <person name="Albert R."/>
            <person name="Binder M."/>
            <person name="Bloem J."/>
            <person name="Labutti K."/>
            <person name="Salamov A."/>
            <person name="Andreopoulos B."/>
            <person name="Baker S."/>
            <person name="Barry K."/>
            <person name="Bills G."/>
            <person name="Bluhm B."/>
            <person name="Cannon C."/>
            <person name="Castanera R."/>
            <person name="Culley D."/>
            <person name="Daum C."/>
            <person name="Ezra D."/>
            <person name="Gonzalez J."/>
            <person name="Henrissat B."/>
            <person name="Kuo A."/>
            <person name="Liang C."/>
            <person name="Lipzen A."/>
            <person name="Lutzoni F."/>
            <person name="Magnuson J."/>
            <person name="Mondo S."/>
            <person name="Nolan M."/>
            <person name="Ohm R."/>
            <person name="Pangilinan J."/>
            <person name="Park H.-J."/>
            <person name="Ramirez L."/>
            <person name="Alfaro M."/>
            <person name="Sun H."/>
            <person name="Tritt A."/>
            <person name="Yoshinaga Y."/>
            <person name="Zwiers L.-H."/>
            <person name="Turgeon B."/>
            <person name="Goodwin S."/>
            <person name="Spatafora J."/>
            <person name="Crous P."/>
            <person name="Grigoriev I."/>
        </authorList>
    </citation>
    <scope>NUCLEOTIDE SEQUENCE</scope>
    <source>
        <strain evidence="6">Tuck. ex Michener</strain>
    </source>
</reference>
<keyword evidence="4 5" id="KW-0349">Heme</keyword>
<dbReference type="PRINTS" id="PR00385">
    <property type="entry name" value="P450"/>
</dbReference>
<accession>A0A6A6GZG2</accession>
<dbReference type="Proteomes" id="UP000800092">
    <property type="component" value="Unassembled WGS sequence"/>
</dbReference>
<dbReference type="GO" id="GO:0004497">
    <property type="term" value="F:monooxygenase activity"/>
    <property type="evidence" value="ECO:0007669"/>
    <property type="project" value="UniProtKB-KW"/>
</dbReference>
<dbReference type="InterPro" id="IPR050121">
    <property type="entry name" value="Cytochrome_P450_monoxygenase"/>
</dbReference>
<keyword evidence="3 4" id="KW-0408">Iron</keyword>
<dbReference type="AlphaFoldDB" id="A0A6A6GZG2"/>
<evidence type="ECO:0000313" key="7">
    <source>
        <dbReference type="Proteomes" id="UP000800092"/>
    </source>
</evidence>
<proteinExistence type="inferred from homology"/>
<protein>
    <submittedName>
        <fullName evidence="6">Cytochrome P450</fullName>
    </submittedName>
</protein>
<comment type="similarity">
    <text evidence="5">Belongs to the cytochrome P450 family.</text>
</comment>
<evidence type="ECO:0000256" key="5">
    <source>
        <dbReference type="RuleBase" id="RU000461"/>
    </source>
</evidence>
<dbReference type="InterPro" id="IPR017972">
    <property type="entry name" value="Cyt_P450_CS"/>
</dbReference>
<dbReference type="GO" id="GO:0005506">
    <property type="term" value="F:iron ion binding"/>
    <property type="evidence" value="ECO:0007669"/>
    <property type="project" value="InterPro"/>
</dbReference>
<dbReference type="InterPro" id="IPR036396">
    <property type="entry name" value="Cyt_P450_sf"/>
</dbReference>
<feature type="binding site" description="axial binding residue" evidence="4">
    <location>
        <position position="458"/>
    </location>
    <ligand>
        <name>heme</name>
        <dbReference type="ChEBI" id="CHEBI:30413"/>
    </ligand>
    <ligandPart>
        <name>Fe</name>
        <dbReference type="ChEBI" id="CHEBI:18248"/>
    </ligandPart>
</feature>
<dbReference type="PRINTS" id="PR00463">
    <property type="entry name" value="EP450I"/>
</dbReference>
<dbReference type="SUPFAM" id="SSF48264">
    <property type="entry name" value="Cytochrome P450"/>
    <property type="match status" value="1"/>
</dbReference>
<evidence type="ECO:0000256" key="2">
    <source>
        <dbReference type="ARBA" id="ARBA00022723"/>
    </source>
</evidence>
<dbReference type="InterPro" id="IPR001128">
    <property type="entry name" value="Cyt_P450"/>
</dbReference>
<keyword evidence="2 4" id="KW-0479">Metal-binding</keyword>
<dbReference type="PANTHER" id="PTHR24305">
    <property type="entry name" value="CYTOCHROME P450"/>
    <property type="match status" value="1"/>
</dbReference>
<name>A0A6A6GZG2_VIRVR</name>
<evidence type="ECO:0000256" key="4">
    <source>
        <dbReference type="PIRSR" id="PIRSR602401-1"/>
    </source>
</evidence>
<dbReference type="Pfam" id="PF00067">
    <property type="entry name" value="p450"/>
    <property type="match status" value="1"/>
</dbReference>
<dbReference type="GO" id="GO:0016705">
    <property type="term" value="F:oxidoreductase activity, acting on paired donors, with incorporation or reduction of molecular oxygen"/>
    <property type="evidence" value="ECO:0007669"/>
    <property type="project" value="InterPro"/>
</dbReference>
<evidence type="ECO:0000313" key="6">
    <source>
        <dbReference type="EMBL" id="KAF2231216.1"/>
    </source>
</evidence>
<keyword evidence="5" id="KW-0560">Oxidoreductase</keyword>
<gene>
    <name evidence="6" type="ORF">EV356DRAFT_490492</name>
</gene>
<dbReference type="PROSITE" id="PS00086">
    <property type="entry name" value="CYTOCHROME_P450"/>
    <property type="match status" value="1"/>
</dbReference>
<dbReference type="PANTHER" id="PTHR24305:SF172">
    <property type="entry name" value="P450, PUTATIVE (EUROFUNG)-RELATED"/>
    <property type="match status" value="1"/>
</dbReference>
<keyword evidence="7" id="KW-1185">Reference proteome</keyword>
<dbReference type="CDD" id="cd11061">
    <property type="entry name" value="CYP67-like"/>
    <property type="match status" value="1"/>
</dbReference>